<evidence type="ECO:0000256" key="1">
    <source>
        <dbReference type="ARBA" id="ARBA00022679"/>
    </source>
</evidence>
<dbReference type="AlphaFoldDB" id="V5SAV3"/>
<organism evidence="2 3">
    <name type="scientific">Hyphomicrobium nitrativorans NL23</name>
    <dbReference type="NCBI Taxonomy" id="1029756"/>
    <lineage>
        <taxon>Bacteria</taxon>
        <taxon>Pseudomonadati</taxon>
        <taxon>Pseudomonadota</taxon>
        <taxon>Alphaproteobacteria</taxon>
        <taxon>Hyphomicrobiales</taxon>
        <taxon>Hyphomicrobiaceae</taxon>
        <taxon>Hyphomicrobium</taxon>
    </lineage>
</organism>
<dbReference type="Gene3D" id="3.40.50.150">
    <property type="entry name" value="Vaccinia Virus protein VP39"/>
    <property type="match status" value="1"/>
</dbReference>
<dbReference type="RefSeq" id="WP_023785961.1">
    <property type="nucleotide sequence ID" value="NC_022997.1"/>
</dbReference>
<dbReference type="OrthoDB" id="8209071at2"/>
<gene>
    <name evidence="2" type="ORF">W911_02675</name>
</gene>
<dbReference type="Pfam" id="PF13489">
    <property type="entry name" value="Methyltransf_23"/>
    <property type="match status" value="1"/>
</dbReference>
<dbReference type="InterPro" id="IPR029063">
    <property type="entry name" value="SAM-dependent_MTases_sf"/>
</dbReference>
<name>V5SAV3_9HYPH</name>
<reference evidence="2 3" key="1">
    <citation type="journal article" date="2014" name="Genome Announc.">
        <title>Complete Genome Sequence of Hyphomicrobium nitrativorans Strain NL23, a Denitrifying Bacterium Isolated from Biofilm of a Methanol-Fed Denitrification System Treating Seawater at the Montreal Biodome.</title>
        <authorList>
            <person name="Martineau C."/>
            <person name="Villeneuve C."/>
            <person name="Mauffrey F."/>
            <person name="Villemur R."/>
        </authorList>
    </citation>
    <scope>NUCLEOTIDE SEQUENCE [LARGE SCALE GENOMIC DNA]</scope>
    <source>
        <strain evidence="2">NL23</strain>
    </source>
</reference>
<dbReference type="PANTHER" id="PTHR43861">
    <property type="entry name" value="TRANS-ACONITATE 2-METHYLTRANSFERASE-RELATED"/>
    <property type="match status" value="1"/>
</dbReference>
<dbReference type="EMBL" id="CP006912">
    <property type="protein sequence ID" value="AHB47562.1"/>
    <property type="molecule type" value="Genomic_DNA"/>
</dbReference>
<dbReference type="Proteomes" id="UP000018542">
    <property type="component" value="Chromosome"/>
</dbReference>
<dbReference type="GO" id="GO:0016740">
    <property type="term" value="F:transferase activity"/>
    <property type="evidence" value="ECO:0007669"/>
    <property type="project" value="UniProtKB-KW"/>
</dbReference>
<keyword evidence="1" id="KW-0808">Transferase</keyword>
<proteinExistence type="predicted"/>
<dbReference type="STRING" id="1029756.W911_02675"/>
<dbReference type="KEGG" id="hni:W911_02675"/>
<sequence length="387" mass="41708">MTACRVCRAMIGAPVFDAPAPALTSIMTLLDVPTRVFVCEGCGHAQCEDIPDIQDFYDRVYRISLAGDDHDQVFAVETDGRVIYRTDHQAGIALRLLDIPRGARVLDYGAAKSDTLRKIYAARPDIQPHVFDVSTDYAAAWQGWVPEAAQATYAVPAAWLGTFDVVTSYFVIEHVPDPVAFVRTIASLLRPGGSALLALPDVDANPGDMAVADHLNHFSEASLWRLLADAGLTVRTLDKAAFPGAFFVTATRTDDAAQDIPASLVAGAVARAQEICTFWKDAAASLDQQAASFAGCKAAIYGAGFYGSWIYSRIRDTVRLGAVLDRNPHLQGGTQFGVPVLPPERIPGDIDVLFVGLNPLKARDAIAMQPWLQRSGLAHVWISGSLT</sequence>
<keyword evidence="3" id="KW-1185">Reference proteome</keyword>
<evidence type="ECO:0008006" key="4">
    <source>
        <dbReference type="Google" id="ProtNLM"/>
    </source>
</evidence>
<dbReference type="SUPFAM" id="SSF53335">
    <property type="entry name" value="S-adenosyl-L-methionine-dependent methyltransferases"/>
    <property type="match status" value="1"/>
</dbReference>
<dbReference type="HOGENOM" id="CLU_724905_0_0_5"/>
<evidence type="ECO:0000313" key="3">
    <source>
        <dbReference type="Proteomes" id="UP000018542"/>
    </source>
</evidence>
<dbReference type="PANTHER" id="PTHR43861:SF3">
    <property type="entry name" value="PUTATIVE (AFU_ORTHOLOGUE AFUA_2G14390)-RELATED"/>
    <property type="match status" value="1"/>
</dbReference>
<accession>V5SAV3</accession>
<dbReference type="PATRIC" id="fig|1029756.8.peg.566"/>
<protein>
    <recommendedName>
        <fullName evidence="4">Type 12 methyltransferase</fullName>
    </recommendedName>
</protein>
<evidence type="ECO:0000313" key="2">
    <source>
        <dbReference type="EMBL" id="AHB47562.1"/>
    </source>
</evidence>